<name>A0A8T5GF35_9ARCH</name>
<proteinExistence type="predicted"/>
<sequence length="157" mass="18339">MIPEAELVRGEFLIRQLDMPPSIGLTKKSLLRWVALSLGLISKNESRDKGFLVLDALFYFLFTKKTNPTTLDIQGRIKEKNKLEMSEKLIRYHLNRLIETNIIKRKGLKYSVNPAPSSEKRDSLKESFEYWFAKELNKQVVEVSNALEKMQKSYEKK</sequence>
<reference evidence="1" key="1">
    <citation type="journal article" date="2021" name="ISME J.">
        <title>Mercury methylation by metabolically versatile and cosmopolitan marine bacteria.</title>
        <authorList>
            <person name="Lin H."/>
            <person name="Ascher D.B."/>
            <person name="Myung Y."/>
            <person name="Lamborg C.H."/>
            <person name="Hallam S.J."/>
            <person name="Gionfriddo C.M."/>
            <person name="Holt K.E."/>
            <person name="Moreau J.W."/>
        </authorList>
    </citation>
    <scope>NUCLEOTIDE SEQUENCE</scope>
    <source>
        <strain evidence="1">SI075_bin30</strain>
    </source>
</reference>
<gene>
    <name evidence="1" type="ORF">HON47_01940</name>
</gene>
<evidence type="ECO:0000313" key="1">
    <source>
        <dbReference type="EMBL" id="MBT4870307.1"/>
    </source>
</evidence>
<dbReference type="AlphaFoldDB" id="A0A8T5GF35"/>
<evidence type="ECO:0000313" key="2">
    <source>
        <dbReference type="Proteomes" id="UP000722459"/>
    </source>
</evidence>
<comment type="caution">
    <text evidence="1">The sequence shown here is derived from an EMBL/GenBank/DDBJ whole genome shotgun (WGS) entry which is preliminary data.</text>
</comment>
<dbReference type="EMBL" id="JABJNZ010000027">
    <property type="protein sequence ID" value="MBT4870307.1"/>
    <property type="molecule type" value="Genomic_DNA"/>
</dbReference>
<accession>A0A8T5GF35</accession>
<dbReference type="Proteomes" id="UP000722459">
    <property type="component" value="Unassembled WGS sequence"/>
</dbReference>
<protein>
    <submittedName>
        <fullName evidence="1">Uncharacterized protein</fullName>
    </submittedName>
</protein>
<organism evidence="1 2">
    <name type="scientific">Candidatus Iainarchaeum sp</name>
    <dbReference type="NCBI Taxonomy" id="3101447"/>
    <lineage>
        <taxon>Archaea</taxon>
        <taxon>Candidatus Iainarchaeota</taxon>
        <taxon>Candidatus Iainarchaeia</taxon>
        <taxon>Candidatus Iainarchaeales</taxon>
        <taxon>Candidatus Iainarchaeaceae</taxon>
        <taxon>Candidatus Iainarchaeum</taxon>
    </lineage>
</organism>